<accession>A0ABV3ZI87</accession>
<dbReference type="PANTHER" id="PTHR10000">
    <property type="entry name" value="PHOSPHOSERINE PHOSPHATASE"/>
    <property type="match status" value="1"/>
</dbReference>
<dbReference type="GO" id="GO:0016787">
    <property type="term" value="F:hydrolase activity"/>
    <property type="evidence" value="ECO:0007669"/>
    <property type="project" value="UniProtKB-KW"/>
</dbReference>
<dbReference type="SFLD" id="SFLDG01144">
    <property type="entry name" value="C2.B.4:_PGP_Like"/>
    <property type="match status" value="1"/>
</dbReference>
<dbReference type="Gene3D" id="3.40.50.1000">
    <property type="entry name" value="HAD superfamily/HAD-like"/>
    <property type="match status" value="1"/>
</dbReference>
<dbReference type="PANTHER" id="PTHR10000:SF8">
    <property type="entry name" value="HAD SUPERFAMILY HYDROLASE-LIKE, TYPE 3"/>
    <property type="match status" value="1"/>
</dbReference>
<proteinExistence type="predicted"/>
<dbReference type="Gene3D" id="3.30.1240.10">
    <property type="match status" value="1"/>
</dbReference>
<dbReference type="NCBIfam" id="TIGR01484">
    <property type="entry name" value="HAD-SF-IIB"/>
    <property type="match status" value="1"/>
</dbReference>
<dbReference type="SFLD" id="SFLDG01140">
    <property type="entry name" value="C2.B:_Phosphomannomutase_and_P"/>
    <property type="match status" value="1"/>
</dbReference>
<dbReference type="PROSITE" id="PS01228">
    <property type="entry name" value="COF_1"/>
    <property type="match status" value="1"/>
</dbReference>
<dbReference type="CDD" id="cd07516">
    <property type="entry name" value="HAD_Pase"/>
    <property type="match status" value="1"/>
</dbReference>
<dbReference type="Proteomes" id="UP001560573">
    <property type="component" value="Unassembled WGS sequence"/>
</dbReference>
<dbReference type="EC" id="3.1.3.-" evidence="1"/>
<protein>
    <submittedName>
        <fullName evidence="1">Cof-type HAD-IIB family hydrolase</fullName>
        <ecNumber evidence="1">3.1.3.-</ecNumber>
    </submittedName>
</protein>
<comment type="caution">
    <text evidence="1">The sequence shown here is derived from an EMBL/GenBank/DDBJ whole genome shotgun (WGS) entry which is preliminary data.</text>
</comment>
<keyword evidence="1" id="KW-0378">Hydrolase</keyword>
<sequence>MKYRAIFIDVDGTLLTDKLEISRATREAIGWIHRMGVLVVIVTARSPGASLFLYDELGISNNPIVCFNGALIVRENTILHDQQVETSDLKNIVHLLNDFDINISVYKHHDWFAEKIDKWIEQESAITHSVINRIDFAELLENEFCANKLLCMGEPEEIDRAEKYLKHSGFEHLNIHKSKTTYLEITNLNASKKQGVQKLLDVYEFNPQQIIAIGDNFNDIDMLQFSGTSVVMGNAPEEVKQVATFVTDTNNNDGIAKALERLFGDK</sequence>
<dbReference type="EMBL" id="JAULBC010000006">
    <property type="protein sequence ID" value="MEX6689285.1"/>
    <property type="molecule type" value="Genomic_DNA"/>
</dbReference>
<keyword evidence="2" id="KW-1185">Reference proteome</keyword>
<gene>
    <name evidence="1" type="ORF">QTN47_17380</name>
</gene>
<dbReference type="RefSeq" id="WP_369330693.1">
    <property type="nucleotide sequence ID" value="NZ_JAULBC010000006.1"/>
</dbReference>
<evidence type="ECO:0000313" key="1">
    <source>
        <dbReference type="EMBL" id="MEX6689285.1"/>
    </source>
</evidence>
<dbReference type="InterPro" id="IPR023214">
    <property type="entry name" value="HAD_sf"/>
</dbReference>
<name>A0ABV3ZI87_9BACT</name>
<dbReference type="Pfam" id="PF08282">
    <property type="entry name" value="Hydrolase_3"/>
    <property type="match status" value="1"/>
</dbReference>
<dbReference type="InterPro" id="IPR000150">
    <property type="entry name" value="Cof"/>
</dbReference>
<dbReference type="SFLD" id="SFLDS00003">
    <property type="entry name" value="Haloacid_Dehalogenase"/>
    <property type="match status" value="1"/>
</dbReference>
<dbReference type="SUPFAM" id="SSF56784">
    <property type="entry name" value="HAD-like"/>
    <property type="match status" value="1"/>
</dbReference>
<dbReference type="InterPro" id="IPR036412">
    <property type="entry name" value="HAD-like_sf"/>
</dbReference>
<evidence type="ECO:0000313" key="2">
    <source>
        <dbReference type="Proteomes" id="UP001560573"/>
    </source>
</evidence>
<dbReference type="InterPro" id="IPR006379">
    <property type="entry name" value="HAD-SF_hydro_IIB"/>
</dbReference>
<dbReference type="NCBIfam" id="TIGR00099">
    <property type="entry name" value="Cof-subfamily"/>
    <property type="match status" value="1"/>
</dbReference>
<reference evidence="1 2" key="1">
    <citation type="submission" date="2023-07" db="EMBL/GenBank/DDBJ databases">
        <authorList>
            <person name="Lian W.-H."/>
        </authorList>
    </citation>
    <scope>NUCLEOTIDE SEQUENCE [LARGE SCALE GENOMIC DNA]</scope>
    <source>
        <strain evidence="1 2">SYSU DXS3180</strain>
    </source>
</reference>
<organism evidence="1 2">
    <name type="scientific">Danxiaibacter flavus</name>
    <dbReference type="NCBI Taxonomy" id="3049108"/>
    <lineage>
        <taxon>Bacteria</taxon>
        <taxon>Pseudomonadati</taxon>
        <taxon>Bacteroidota</taxon>
        <taxon>Chitinophagia</taxon>
        <taxon>Chitinophagales</taxon>
        <taxon>Chitinophagaceae</taxon>
        <taxon>Danxiaibacter</taxon>
    </lineage>
</organism>